<dbReference type="Pfam" id="PF14759">
    <property type="entry name" value="Reductase_C"/>
    <property type="match status" value="1"/>
</dbReference>
<dbReference type="Gene3D" id="3.50.50.60">
    <property type="entry name" value="FAD/NAD(P)-binding domain"/>
    <property type="match status" value="2"/>
</dbReference>
<evidence type="ECO:0000259" key="7">
    <source>
        <dbReference type="Pfam" id="PF14759"/>
    </source>
</evidence>
<keyword evidence="2" id="KW-0285">Flavoprotein</keyword>
<evidence type="ECO:0000256" key="5">
    <source>
        <dbReference type="SAM" id="MobiDB-lite"/>
    </source>
</evidence>
<feature type="compositionally biased region" description="Basic residues" evidence="5">
    <location>
        <begin position="12"/>
        <end position="23"/>
    </location>
</feature>
<dbReference type="PANTHER" id="PTHR43557:SF2">
    <property type="entry name" value="RIESKE DOMAIN-CONTAINING PROTEIN-RELATED"/>
    <property type="match status" value="1"/>
</dbReference>
<dbReference type="InterPro" id="IPR016156">
    <property type="entry name" value="FAD/NAD-linked_Rdtase_dimer_sf"/>
</dbReference>
<keyword evidence="3" id="KW-0274">FAD</keyword>
<evidence type="ECO:0000256" key="2">
    <source>
        <dbReference type="ARBA" id="ARBA00022630"/>
    </source>
</evidence>
<dbReference type="Gene3D" id="3.30.390.30">
    <property type="match status" value="1"/>
</dbReference>
<evidence type="ECO:0000313" key="8">
    <source>
        <dbReference type="EMBL" id="TFD83125.1"/>
    </source>
</evidence>
<dbReference type="InterPro" id="IPR036188">
    <property type="entry name" value="FAD/NAD-bd_sf"/>
</dbReference>
<dbReference type="Pfam" id="PF07992">
    <property type="entry name" value="Pyr_redox_2"/>
    <property type="match status" value="1"/>
</dbReference>
<name>A0A4R9BFD3_9MICO</name>
<gene>
    <name evidence="8" type="ORF">E3T48_00795</name>
</gene>
<comment type="cofactor">
    <cofactor evidence="1">
        <name>FAD</name>
        <dbReference type="ChEBI" id="CHEBI:57692"/>
    </cofactor>
</comment>
<keyword evidence="9" id="KW-1185">Reference proteome</keyword>
<comment type="caution">
    <text evidence="8">The sequence shown here is derived from an EMBL/GenBank/DDBJ whole genome shotgun (WGS) entry which is preliminary data.</text>
</comment>
<dbReference type="InterPro" id="IPR028202">
    <property type="entry name" value="Reductase_C"/>
</dbReference>
<protein>
    <submittedName>
        <fullName evidence="8">NAD(P)/FAD-dependent oxidoreductase</fullName>
    </submittedName>
</protein>
<dbReference type="GO" id="GO:0016651">
    <property type="term" value="F:oxidoreductase activity, acting on NAD(P)H"/>
    <property type="evidence" value="ECO:0007669"/>
    <property type="project" value="TreeGrafter"/>
</dbReference>
<reference evidence="8 9" key="1">
    <citation type="submission" date="2019-03" db="EMBL/GenBank/DDBJ databases">
        <title>Genomics of glacier-inhabiting Cryobacterium strains.</title>
        <authorList>
            <person name="Liu Q."/>
            <person name="Xin Y.-H."/>
        </authorList>
    </citation>
    <scope>NUCLEOTIDE SEQUENCE [LARGE SCALE GENOMIC DNA]</scope>
    <source>
        <strain evidence="8 9">Hh4</strain>
    </source>
</reference>
<feature type="compositionally biased region" description="Polar residues" evidence="5">
    <location>
        <begin position="1"/>
        <end position="11"/>
    </location>
</feature>
<organism evidence="8 9">
    <name type="scientific">Cryobacterium fucosi</name>
    <dbReference type="NCBI Taxonomy" id="1259157"/>
    <lineage>
        <taxon>Bacteria</taxon>
        <taxon>Bacillati</taxon>
        <taxon>Actinomycetota</taxon>
        <taxon>Actinomycetes</taxon>
        <taxon>Micrococcales</taxon>
        <taxon>Microbacteriaceae</taxon>
        <taxon>Cryobacterium</taxon>
    </lineage>
</organism>
<dbReference type="PRINTS" id="PR00368">
    <property type="entry name" value="FADPNR"/>
</dbReference>
<dbReference type="SUPFAM" id="SSF51905">
    <property type="entry name" value="FAD/NAD(P)-binding domain"/>
    <property type="match status" value="1"/>
</dbReference>
<dbReference type="SUPFAM" id="SSF55424">
    <property type="entry name" value="FAD/NAD-linked reductases, dimerisation (C-terminal) domain"/>
    <property type="match status" value="1"/>
</dbReference>
<feature type="domain" description="FAD/NAD(P)-binding" evidence="6">
    <location>
        <begin position="115"/>
        <end position="412"/>
    </location>
</feature>
<dbReference type="AlphaFoldDB" id="A0A4R9BFD3"/>
<proteinExistence type="predicted"/>
<dbReference type="PRINTS" id="PR00411">
    <property type="entry name" value="PNDRDTASEI"/>
</dbReference>
<dbReference type="InterPro" id="IPR023753">
    <property type="entry name" value="FAD/NAD-binding_dom"/>
</dbReference>
<accession>A0A4R9BFD3</accession>
<feature type="region of interest" description="Disordered" evidence="5">
    <location>
        <begin position="1"/>
        <end position="107"/>
    </location>
</feature>
<dbReference type="PANTHER" id="PTHR43557">
    <property type="entry name" value="APOPTOSIS-INDUCING FACTOR 1"/>
    <property type="match status" value="1"/>
</dbReference>
<keyword evidence="4" id="KW-0560">Oxidoreductase</keyword>
<dbReference type="GO" id="GO:0005737">
    <property type="term" value="C:cytoplasm"/>
    <property type="evidence" value="ECO:0007669"/>
    <property type="project" value="TreeGrafter"/>
</dbReference>
<dbReference type="OrthoDB" id="1145at2"/>
<sequence length="518" mass="54642">MWSCCASSRSPATRRHAVRKGRPSGRPFLHPGARPAPQRRSFSRLAASAASASGESRVSPSRSAERRGRQSGASHESGGCLLPKPPGSTCPRIRGRLHDESTSERGGTPVVKEQDFVIVGASLAGASAAKTLREEGFAGSIRLLGAEPHHPYIRPPLSKEFLAGTADRGTVFVESDDWYAANQVEFRPSTRAVGLDPRGHRLTLESGETLAWDRLLLATGSSPRRLAIPGADLGGVHYLRTLDDSESLRGLLAGGGRRLVLIGSGWIGMEVAATARALGNEVVILERDPIPLANALGDELGQMFADLHREHGVSLRTSVVVESIAGAEGRLTGVVLAGGEVVPADLVLVGVGAIPNVGLAEAAGLEVDNGIVVNESLQTSHPDVFAAGDVASAYHPAARMRLRSEHWANALHGGPAAARAMLGQAVSFDAIPYFYTDQFDLGMEYSGFGPLTRGADLVFRGNRGSREFIAFWLAAGTVVAGMNVNVWDVNDAVQSLIRRGAPVDPGRLADESIPLDAV</sequence>
<dbReference type="InterPro" id="IPR050446">
    <property type="entry name" value="FAD-oxidoreductase/Apoptosis"/>
</dbReference>
<evidence type="ECO:0000259" key="6">
    <source>
        <dbReference type="Pfam" id="PF07992"/>
    </source>
</evidence>
<feature type="compositionally biased region" description="Low complexity" evidence="5">
    <location>
        <begin position="39"/>
        <end position="59"/>
    </location>
</feature>
<feature type="domain" description="Reductase C-terminal" evidence="7">
    <location>
        <begin position="433"/>
        <end position="516"/>
    </location>
</feature>
<evidence type="ECO:0000313" key="9">
    <source>
        <dbReference type="Proteomes" id="UP000298313"/>
    </source>
</evidence>
<evidence type="ECO:0000256" key="3">
    <source>
        <dbReference type="ARBA" id="ARBA00022827"/>
    </source>
</evidence>
<dbReference type="Proteomes" id="UP000298313">
    <property type="component" value="Unassembled WGS sequence"/>
</dbReference>
<evidence type="ECO:0000256" key="1">
    <source>
        <dbReference type="ARBA" id="ARBA00001974"/>
    </source>
</evidence>
<evidence type="ECO:0000256" key="4">
    <source>
        <dbReference type="ARBA" id="ARBA00023002"/>
    </source>
</evidence>
<dbReference type="EMBL" id="SOHH01000013">
    <property type="protein sequence ID" value="TFD83125.1"/>
    <property type="molecule type" value="Genomic_DNA"/>
</dbReference>